<keyword evidence="2" id="KW-0472">Membrane</keyword>
<keyword evidence="2" id="KW-1133">Transmembrane helix</keyword>
<comment type="caution">
    <text evidence="3">The sequence shown here is derived from an EMBL/GenBank/DDBJ whole genome shotgun (WGS) entry which is preliminary data.</text>
</comment>
<feature type="region of interest" description="Disordered" evidence="1">
    <location>
        <begin position="1"/>
        <end position="21"/>
    </location>
</feature>
<evidence type="ECO:0000256" key="2">
    <source>
        <dbReference type="SAM" id="Phobius"/>
    </source>
</evidence>
<keyword evidence="2" id="KW-0812">Transmembrane</keyword>
<gene>
    <name evidence="3" type="ORF">P3G67_15700</name>
</gene>
<evidence type="ECO:0000313" key="3">
    <source>
        <dbReference type="EMBL" id="MDF3290666.1"/>
    </source>
</evidence>
<accession>A0ABT5ZLT1</accession>
<sequence length="124" mass="14277">MSTEASRTNRRPSESDPHHGLDITEIESYLSRQAEISQAQHFAERFADRMPWLTASQRQDVIRHYIADRLHLMDHIASCYRQQHHLDALRFRSQKMRLIATLLGVITVTAGSVAMLAEMLAARH</sequence>
<organism evidence="3 4">
    <name type="scientific">Streptomyces silvisoli</name>
    <dbReference type="NCBI Taxonomy" id="3034235"/>
    <lineage>
        <taxon>Bacteria</taxon>
        <taxon>Bacillati</taxon>
        <taxon>Actinomycetota</taxon>
        <taxon>Actinomycetes</taxon>
        <taxon>Kitasatosporales</taxon>
        <taxon>Streptomycetaceae</taxon>
        <taxon>Streptomyces</taxon>
    </lineage>
</organism>
<evidence type="ECO:0000313" key="4">
    <source>
        <dbReference type="Proteomes" id="UP001216579"/>
    </source>
</evidence>
<protein>
    <submittedName>
        <fullName evidence="3">Uncharacterized protein</fullName>
    </submittedName>
</protein>
<keyword evidence="4" id="KW-1185">Reference proteome</keyword>
<dbReference type="Proteomes" id="UP001216579">
    <property type="component" value="Unassembled WGS sequence"/>
</dbReference>
<dbReference type="RefSeq" id="WP_276094045.1">
    <property type="nucleotide sequence ID" value="NZ_JARJBC010000008.1"/>
</dbReference>
<feature type="transmembrane region" description="Helical" evidence="2">
    <location>
        <begin position="98"/>
        <end position="117"/>
    </location>
</feature>
<evidence type="ECO:0000256" key="1">
    <source>
        <dbReference type="SAM" id="MobiDB-lite"/>
    </source>
</evidence>
<reference evidence="3 4" key="1">
    <citation type="submission" date="2023-03" db="EMBL/GenBank/DDBJ databases">
        <title>Draft genome sequence of Streptomyces sp. RB6PN23 isolated from peat swamp forest in Thailand.</title>
        <authorList>
            <person name="Klaysubun C."/>
            <person name="Duangmal K."/>
        </authorList>
    </citation>
    <scope>NUCLEOTIDE SEQUENCE [LARGE SCALE GENOMIC DNA]</scope>
    <source>
        <strain evidence="3 4">RB6PN23</strain>
    </source>
</reference>
<dbReference type="EMBL" id="JARJBC010000008">
    <property type="protein sequence ID" value="MDF3290666.1"/>
    <property type="molecule type" value="Genomic_DNA"/>
</dbReference>
<name>A0ABT5ZLT1_9ACTN</name>
<proteinExistence type="predicted"/>
<feature type="compositionally biased region" description="Basic and acidic residues" evidence="1">
    <location>
        <begin position="11"/>
        <end position="21"/>
    </location>
</feature>